<dbReference type="PANTHER" id="PTHR43808:SF27">
    <property type="entry name" value="PROTEIN ROCB"/>
    <property type="match status" value="1"/>
</dbReference>
<evidence type="ECO:0008006" key="5">
    <source>
        <dbReference type="Google" id="ProtNLM"/>
    </source>
</evidence>
<feature type="region of interest" description="Disordered" evidence="2">
    <location>
        <begin position="554"/>
        <end position="617"/>
    </location>
</feature>
<evidence type="ECO:0000313" key="3">
    <source>
        <dbReference type="EMBL" id="MBW7569410.1"/>
    </source>
</evidence>
<feature type="compositionally biased region" description="Basic and acidic residues" evidence="2">
    <location>
        <begin position="589"/>
        <end position="617"/>
    </location>
</feature>
<protein>
    <recommendedName>
        <fullName evidence="5">Succinyl-diaminopimelate desuccinylase</fullName>
    </recommendedName>
</protein>
<comment type="caution">
    <text evidence="3">The sequence shown here is derived from an EMBL/GenBank/DDBJ whole genome shotgun (WGS) entry which is preliminary data.</text>
</comment>
<name>A0ABS7DDN3_9GAMM</name>
<dbReference type="RefSeq" id="WP_219935909.1">
    <property type="nucleotide sequence ID" value="NZ_JAGFNY010000001.1"/>
</dbReference>
<accession>A0ABS7DDN3</accession>
<proteinExistence type="predicted"/>
<evidence type="ECO:0000256" key="2">
    <source>
        <dbReference type="SAM" id="MobiDB-lite"/>
    </source>
</evidence>
<organism evidence="3 4">
    <name type="scientific">Succinivibrio faecicola</name>
    <dbReference type="NCBI Taxonomy" id="2820300"/>
    <lineage>
        <taxon>Bacteria</taxon>
        <taxon>Pseudomonadati</taxon>
        <taxon>Pseudomonadota</taxon>
        <taxon>Gammaproteobacteria</taxon>
        <taxon>Aeromonadales</taxon>
        <taxon>Succinivibrionaceae</taxon>
        <taxon>Succinivibrio</taxon>
    </lineage>
</organism>
<dbReference type="SUPFAM" id="SSF53187">
    <property type="entry name" value="Zn-dependent exopeptidases"/>
    <property type="match status" value="1"/>
</dbReference>
<dbReference type="Proteomes" id="UP000731465">
    <property type="component" value="Unassembled WGS sequence"/>
</dbReference>
<feature type="compositionally biased region" description="Basic and acidic residues" evidence="2">
    <location>
        <begin position="561"/>
        <end position="578"/>
    </location>
</feature>
<evidence type="ECO:0000313" key="4">
    <source>
        <dbReference type="Proteomes" id="UP000731465"/>
    </source>
</evidence>
<sequence length="617" mass="70225">MLSEKDFTEEALAVLKWLVAIPSITRTSGDEIINHTIYNTVAEFTYFKNHPDYLNYITHDDQKNHSFTAFVRRDILTTQTLVVMCNTDTSSNEVFGTLKSYAFKSDELKEKLKTLQLSAEQLAKINDPNNIYGLGSFENKAPIAGMLILLKYFTERLWELPVNLLFICNSESLNGHEGIRTCLPYIHELINEQKIDLSLALTFKPESMFKDSQSLSLYTANMGKVEAGFYIFGEGTDSEQPFKGFSPTLVASKIIEQIELNPEITASLSSRAIAPTFNYLHTYNNRSPNTPDAVHLSFNFPFINLNLLDLVENLKQVAANAIEKTALYTENRERQFCISNDLKIIDDAREAEVLSFNDLFYRASLHYKGNLKSAIEGLIQKCANEDLSNHDIIKTIIERLNELARLPRPSIVVFFGNDFIPQQQLRRSNATDRELYIRINHAVEDFNKTRDMQINIENECPANDNCFIRPVGIDVALKVLKDECPMPISTFYNLSAPGITFTYKGGDLYRALEHVDKRFFGDMLCFIHNLMIQIGPDDAQTYLDKTKDEALSALKVQNTDQKSKTSDDQKDENKKDSSKNVNTQAQQAAEEKADTLAKTKQEDLKKENQKKDDPVRI</sequence>
<reference evidence="3 4" key="1">
    <citation type="submission" date="2021-03" db="EMBL/GenBank/DDBJ databases">
        <title>Succinivibrio sp. nov. isolated from feces of cow.</title>
        <authorList>
            <person name="Choi J.-Y."/>
        </authorList>
    </citation>
    <scope>NUCLEOTIDE SEQUENCE [LARGE SCALE GENOMIC DNA]</scope>
    <source>
        <strain evidence="3 4">AGMB01872</strain>
    </source>
</reference>
<evidence type="ECO:0000256" key="1">
    <source>
        <dbReference type="ARBA" id="ARBA00023285"/>
    </source>
</evidence>
<gene>
    <name evidence="3" type="ORF">J5V48_00670</name>
</gene>
<keyword evidence="1" id="KW-0170">Cobalt</keyword>
<keyword evidence="4" id="KW-1185">Reference proteome</keyword>
<dbReference type="EMBL" id="JAGFNY010000001">
    <property type="protein sequence ID" value="MBW7569410.1"/>
    <property type="molecule type" value="Genomic_DNA"/>
</dbReference>
<dbReference type="InterPro" id="IPR050072">
    <property type="entry name" value="Peptidase_M20A"/>
</dbReference>
<dbReference type="Gene3D" id="3.40.630.10">
    <property type="entry name" value="Zn peptidases"/>
    <property type="match status" value="1"/>
</dbReference>
<dbReference type="PANTHER" id="PTHR43808">
    <property type="entry name" value="ACETYLORNITHINE DEACETYLASE"/>
    <property type="match status" value="1"/>
</dbReference>